<comment type="caution">
    <text evidence="1">The sequence shown here is derived from an EMBL/GenBank/DDBJ whole genome shotgun (WGS) entry which is preliminary data.</text>
</comment>
<protein>
    <submittedName>
        <fullName evidence="1">Uncharacterized protein</fullName>
    </submittedName>
</protein>
<accession>A0ABT6D5P2</accession>
<organism evidence="1 2">
    <name type="scientific">Weissella fermenti</name>
    <dbReference type="NCBI Taxonomy" id="2987699"/>
    <lineage>
        <taxon>Bacteria</taxon>
        <taxon>Bacillati</taxon>
        <taxon>Bacillota</taxon>
        <taxon>Bacilli</taxon>
        <taxon>Lactobacillales</taxon>
        <taxon>Lactobacillaceae</taxon>
        <taxon>Weissella</taxon>
    </lineage>
</organism>
<dbReference type="RefSeq" id="WP_199404818.1">
    <property type="nucleotide sequence ID" value="NZ_JAOZFC020000004.1"/>
</dbReference>
<keyword evidence="2" id="KW-1185">Reference proteome</keyword>
<reference evidence="1" key="1">
    <citation type="submission" date="2023-03" db="EMBL/GenBank/DDBJ databases">
        <title>Comparative genomics of Weissella fermenti BK2, and weissella type species.</title>
        <authorList>
            <person name="Lee J.K."/>
            <person name="Baek J.H."/>
            <person name="Kim J.M."/>
            <person name="Choi D.G."/>
            <person name="Jeon C.O."/>
        </authorList>
    </citation>
    <scope>NUCLEOTIDE SEQUENCE</scope>
    <source>
        <strain evidence="1">BK2</strain>
    </source>
</reference>
<name>A0ABT6D5P2_9LACO</name>
<evidence type="ECO:0000313" key="1">
    <source>
        <dbReference type="EMBL" id="MDF9300831.1"/>
    </source>
</evidence>
<dbReference type="EMBL" id="JAOZFC020000004">
    <property type="protein sequence ID" value="MDF9300831.1"/>
    <property type="molecule type" value="Genomic_DNA"/>
</dbReference>
<evidence type="ECO:0000313" key="2">
    <source>
        <dbReference type="Proteomes" id="UP001146336"/>
    </source>
</evidence>
<proteinExistence type="predicted"/>
<dbReference type="Proteomes" id="UP001146336">
    <property type="component" value="Unassembled WGS sequence"/>
</dbReference>
<gene>
    <name evidence="1" type="ORF">OIT47_011215</name>
</gene>
<sequence>MELNDNEFHFMGVEHFLQTHDFLITLVRNGVETTYKADVMTLPAEIPNLLDVMSVEKVTPVDDSYPIIQFASDFDRTFESQIAAIGLWVRFLNRLRNISIVGRVEITDFLVEETQ</sequence>